<organism evidence="2 3">
    <name type="scientific">Hirsutella rhossiliensis</name>
    <dbReference type="NCBI Taxonomy" id="111463"/>
    <lineage>
        <taxon>Eukaryota</taxon>
        <taxon>Fungi</taxon>
        <taxon>Dikarya</taxon>
        <taxon>Ascomycota</taxon>
        <taxon>Pezizomycotina</taxon>
        <taxon>Sordariomycetes</taxon>
        <taxon>Hypocreomycetidae</taxon>
        <taxon>Hypocreales</taxon>
        <taxon>Ophiocordycipitaceae</taxon>
        <taxon>Hirsutella</taxon>
    </lineage>
</organism>
<dbReference type="GeneID" id="68354379"/>
<feature type="compositionally biased region" description="Gly residues" evidence="1">
    <location>
        <begin position="40"/>
        <end position="54"/>
    </location>
</feature>
<reference evidence="2" key="1">
    <citation type="submission" date="2021-09" db="EMBL/GenBank/DDBJ databases">
        <title>A high-quality genome of the endoparasitic fungus Hirsutella rhossiliensis with a comparison of Hirsutella genomes reveals transposable elements contributing to genome size variation.</title>
        <authorList>
            <person name="Lin R."/>
            <person name="Jiao Y."/>
            <person name="Sun X."/>
            <person name="Ling J."/>
            <person name="Xie B."/>
            <person name="Cheng X."/>
        </authorList>
    </citation>
    <scope>NUCLEOTIDE SEQUENCE</scope>
    <source>
        <strain evidence="2">HR02</strain>
    </source>
</reference>
<dbReference type="EMBL" id="JAIZPD010000005">
    <property type="protein sequence ID" value="KAH0962740.1"/>
    <property type="molecule type" value="Genomic_DNA"/>
</dbReference>
<evidence type="ECO:0000313" key="3">
    <source>
        <dbReference type="Proteomes" id="UP000824596"/>
    </source>
</evidence>
<gene>
    <name evidence="2" type="ORF">HRG_05250</name>
</gene>
<feature type="compositionally biased region" description="Low complexity" evidence="1">
    <location>
        <begin position="16"/>
        <end position="33"/>
    </location>
</feature>
<feature type="compositionally biased region" description="Basic and acidic residues" evidence="1">
    <location>
        <begin position="100"/>
        <end position="113"/>
    </location>
</feature>
<accession>A0A9P8MWV8</accession>
<dbReference type="AlphaFoldDB" id="A0A9P8MWV8"/>
<feature type="region of interest" description="Disordered" evidence="1">
    <location>
        <begin position="1"/>
        <end position="113"/>
    </location>
</feature>
<name>A0A9P8MWV8_9HYPO</name>
<dbReference type="RefSeq" id="XP_044720253.1">
    <property type="nucleotide sequence ID" value="XM_044863721.1"/>
</dbReference>
<dbReference type="Proteomes" id="UP000824596">
    <property type="component" value="Unassembled WGS sequence"/>
</dbReference>
<proteinExistence type="predicted"/>
<sequence length="124" mass="12928">MRPLLQTAPILRRSLHASSRAAASQTASNTNGSPVDDSMIGGGSGAKGRTGGGEPLSSTAPGAPAPPKVVNSRVPGVNLDKELSEEQKQEVKEHNRHFSAKHDRGQSAPEYKADAKFWTGASKG</sequence>
<protein>
    <submittedName>
        <fullName evidence="2">Uncharacterized protein</fullName>
    </submittedName>
</protein>
<evidence type="ECO:0000256" key="1">
    <source>
        <dbReference type="SAM" id="MobiDB-lite"/>
    </source>
</evidence>
<comment type="caution">
    <text evidence="2">The sequence shown here is derived from an EMBL/GenBank/DDBJ whole genome shotgun (WGS) entry which is preliminary data.</text>
</comment>
<feature type="compositionally biased region" description="Basic and acidic residues" evidence="1">
    <location>
        <begin position="79"/>
        <end position="93"/>
    </location>
</feature>
<evidence type="ECO:0000313" key="2">
    <source>
        <dbReference type="EMBL" id="KAH0962740.1"/>
    </source>
</evidence>
<keyword evidence="3" id="KW-1185">Reference proteome</keyword>
<dbReference type="OrthoDB" id="5334244at2759"/>